<keyword evidence="1" id="KW-0472">Membrane</keyword>
<feature type="transmembrane region" description="Helical" evidence="1">
    <location>
        <begin position="195"/>
        <end position="218"/>
    </location>
</feature>
<dbReference type="EMBL" id="ASPP01010757">
    <property type="protein sequence ID" value="ETO22413.1"/>
    <property type="molecule type" value="Genomic_DNA"/>
</dbReference>
<gene>
    <name evidence="2" type="ORF">RFI_14786</name>
</gene>
<organism evidence="2 3">
    <name type="scientific">Reticulomyxa filosa</name>
    <dbReference type="NCBI Taxonomy" id="46433"/>
    <lineage>
        <taxon>Eukaryota</taxon>
        <taxon>Sar</taxon>
        <taxon>Rhizaria</taxon>
        <taxon>Retaria</taxon>
        <taxon>Foraminifera</taxon>
        <taxon>Monothalamids</taxon>
        <taxon>Reticulomyxidae</taxon>
        <taxon>Reticulomyxa</taxon>
    </lineage>
</organism>
<dbReference type="SUPFAM" id="SSF48371">
    <property type="entry name" value="ARM repeat"/>
    <property type="match status" value="1"/>
</dbReference>
<keyword evidence="1" id="KW-0812">Transmembrane</keyword>
<protein>
    <submittedName>
        <fullName evidence="2">Uncharacterized protein</fullName>
    </submittedName>
</protein>
<dbReference type="AlphaFoldDB" id="X6N951"/>
<dbReference type="OrthoDB" id="951172at2759"/>
<sequence length="362" mass="42294">KILDHLIAILKGDPKKMKKIIKPNAAITLARLAYVFPEDVLKFWDKFAVEWMNALTEFPEDQDKLMAFQTLVGMITANPKVVVSHNLGLVALFRAICSWRNPPQTLQTSFAKVLLITSHFCCLCLYAVEFLNAKKKKKTTTTKKLHFMYSTSTNEQRTGKTNSRKKEEAFSESGERVVNRPTLHRIFLVCPRFDYFPFQIFAPSFFLTFWVMFLFMARKDTIRIIFYAIDLLMQYSIAIKIVFDGYIFLKKKPKKKMAVPIVRFCFSLLFQLFDLDITLDLQISMPHQEITEDIYWEKYVKAKNASATAHLRLENILVDRLLMEGEEETKVSAESVESYYFFNETLQLNKKSITLLFQKKKK</sequence>
<accession>X6N951</accession>
<name>X6N951_RETFI</name>
<evidence type="ECO:0000256" key="1">
    <source>
        <dbReference type="SAM" id="Phobius"/>
    </source>
</evidence>
<keyword evidence="1" id="KW-1133">Transmembrane helix</keyword>
<reference evidence="2 3" key="1">
    <citation type="journal article" date="2013" name="Curr. Biol.">
        <title>The Genome of the Foraminiferan Reticulomyxa filosa.</title>
        <authorList>
            <person name="Glockner G."/>
            <person name="Hulsmann N."/>
            <person name="Schleicher M."/>
            <person name="Noegel A.A."/>
            <person name="Eichinger L."/>
            <person name="Gallinger C."/>
            <person name="Pawlowski J."/>
            <person name="Sierra R."/>
            <person name="Euteneuer U."/>
            <person name="Pillet L."/>
            <person name="Moustafa A."/>
            <person name="Platzer M."/>
            <person name="Groth M."/>
            <person name="Szafranski K."/>
            <person name="Schliwa M."/>
        </authorList>
    </citation>
    <scope>NUCLEOTIDE SEQUENCE [LARGE SCALE GENOMIC DNA]</scope>
</reference>
<dbReference type="Gene3D" id="1.25.10.10">
    <property type="entry name" value="Leucine-rich Repeat Variant"/>
    <property type="match status" value="1"/>
</dbReference>
<dbReference type="InterPro" id="IPR011989">
    <property type="entry name" value="ARM-like"/>
</dbReference>
<evidence type="ECO:0000313" key="2">
    <source>
        <dbReference type="EMBL" id="ETO22413.1"/>
    </source>
</evidence>
<proteinExistence type="predicted"/>
<feature type="transmembrane region" description="Helical" evidence="1">
    <location>
        <begin position="224"/>
        <end position="249"/>
    </location>
</feature>
<evidence type="ECO:0000313" key="3">
    <source>
        <dbReference type="Proteomes" id="UP000023152"/>
    </source>
</evidence>
<comment type="caution">
    <text evidence="2">The sequence shown here is derived from an EMBL/GenBank/DDBJ whole genome shotgun (WGS) entry which is preliminary data.</text>
</comment>
<keyword evidence="3" id="KW-1185">Reference proteome</keyword>
<feature type="non-terminal residue" evidence="2">
    <location>
        <position position="1"/>
    </location>
</feature>
<dbReference type="Proteomes" id="UP000023152">
    <property type="component" value="Unassembled WGS sequence"/>
</dbReference>
<dbReference type="InterPro" id="IPR016024">
    <property type="entry name" value="ARM-type_fold"/>
</dbReference>